<feature type="region of interest" description="Disordered" evidence="1">
    <location>
        <begin position="45"/>
        <end position="91"/>
    </location>
</feature>
<reference evidence="2" key="2">
    <citation type="journal article" date="2015" name="Data Brief">
        <title>Shoot transcriptome of the giant reed, Arundo donax.</title>
        <authorList>
            <person name="Barrero R.A."/>
            <person name="Guerrero F.D."/>
            <person name="Moolhuijzen P."/>
            <person name="Goolsby J.A."/>
            <person name="Tidwell J."/>
            <person name="Bellgard S.E."/>
            <person name="Bellgard M.I."/>
        </authorList>
    </citation>
    <scope>NUCLEOTIDE SEQUENCE</scope>
    <source>
        <tissue evidence="2">Shoot tissue taken approximately 20 cm above the soil surface</tissue>
    </source>
</reference>
<organism evidence="2">
    <name type="scientific">Arundo donax</name>
    <name type="common">Giant reed</name>
    <name type="synonym">Donax arundinaceus</name>
    <dbReference type="NCBI Taxonomy" id="35708"/>
    <lineage>
        <taxon>Eukaryota</taxon>
        <taxon>Viridiplantae</taxon>
        <taxon>Streptophyta</taxon>
        <taxon>Embryophyta</taxon>
        <taxon>Tracheophyta</taxon>
        <taxon>Spermatophyta</taxon>
        <taxon>Magnoliopsida</taxon>
        <taxon>Liliopsida</taxon>
        <taxon>Poales</taxon>
        <taxon>Poaceae</taxon>
        <taxon>PACMAD clade</taxon>
        <taxon>Arundinoideae</taxon>
        <taxon>Arundineae</taxon>
        <taxon>Arundo</taxon>
    </lineage>
</organism>
<feature type="compositionally biased region" description="Basic and acidic residues" evidence="1">
    <location>
        <begin position="66"/>
        <end position="78"/>
    </location>
</feature>
<dbReference type="EMBL" id="GBRH01182690">
    <property type="protein sequence ID" value="JAE15206.1"/>
    <property type="molecule type" value="Transcribed_RNA"/>
</dbReference>
<proteinExistence type="predicted"/>
<reference evidence="2" key="1">
    <citation type="submission" date="2014-09" db="EMBL/GenBank/DDBJ databases">
        <authorList>
            <person name="Magalhaes I.L.F."/>
            <person name="Oliveira U."/>
            <person name="Santos F.R."/>
            <person name="Vidigal T.H.D.A."/>
            <person name="Brescovit A.D."/>
            <person name="Santos A.J."/>
        </authorList>
    </citation>
    <scope>NUCLEOTIDE SEQUENCE</scope>
    <source>
        <tissue evidence="2">Shoot tissue taken approximately 20 cm above the soil surface</tissue>
    </source>
</reference>
<protein>
    <submittedName>
        <fullName evidence="2">Uncharacterized protein</fullName>
    </submittedName>
</protein>
<name>A0A0A9FY21_ARUDO</name>
<accession>A0A0A9FY21</accession>
<evidence type="ECO:0000313" key="2">
    <source>
        <dbReference type="EMBL" id="JAE15206.1"/>
    </source>
</evidence>
<dbReference type="AlphaFoldDB" id="A0A0A9FY21"/>
<sequence>MCTSHGRYGGLAPWRGADTATQDGQVWMIDCSSIISVVVLAERGSNQREKRRGTRSASVFGGRLLEQGHQEERREVAHGGHLVKSGTQLIA</sequence>
<evidence type="ECO:0000256" key="1">
    <source>
        <dbReference type="SAM" id="MobiDB-lite"/>
    </source>
</evidence>